<feature type="region of interest" description="Disordered" evidence="1">
    <location>
        <begin position="44"/>
        <end position="134"/>
    </location>
</feature>
<name>A0A8S1AT80_ARCPL</name>
<dbReference type="EMBL" id="CADEBC010000532">
    <property type="protein sequence ID" value="CAB3248076.1"/>
    <property type="molecule type" value="Genomic_DNA"/>
</dbReference>
<dbReference type="Proteomes" id="UP000494106">
    <property type="component" value="Unassembled WGS sequence"/>
</dbReference>
<dbReference type="AlphaFoldDB" id="A0A8S1AT80"/>
<reference evidence="2 3" key="1">
    <citation type="submission" date="2020-04" db="EMBL/GenBank/DDBJ databases">
        <authorList>
            <person name="Wallbank WR R."/>
            <person name="Pardo Diaz C."/>
            <person name="Kozak K."/>
            <person name="Martin S."/>
            <person name="Jiggins C."/>
            <person name="Moest M."/>
            <person name="Warren A I."/>
            <person name="Byers J.R.P. K."/>
            <person name="Montejo-Kovacevich G."/>
            <person name="Yen C E."/>
        </authorList>
    </citation>
    <scope>NUCLEOTIDE SEQUENCE [LARGE SCALE GENOMIC DNA]</scope>
</reference>
<evidence type="ECO:0000313" key="2">
    <source>
        <dbReference type="EMBL" id="CAB3248076.1"/>
    </source>
</evidence>
<proteinExistence type="predicted"/>
<evidence type="ECO:0000256" key="1">
    <source>
        <dbReference type="SAM" id="MobiDB-lite"/>
    </source>
</evidence>
<organism evidence="2 3">
    <name type="scientific">Arctia plantaginis</name>
    <name type="common">Wood tiger moth</name>
    <name type="synonym">Phalaena plantaginis</name>
    <dbReference type="NCBI Taxonomy" id="874455"/>
    <lineage>
        <taxon>Eukaryota</taxon>
        <taxon>Metazoa</taxon>
        <taxon>Ecdysozoa</taxon>
        <taxon>Arthropoda</taxon>
        <taxon>Hexapoda</taxon>
        <taxon>Insecta</taxon>
        <taxon>Pterygota</taxon>
        <taxon>Neoptera</taxon>
        <taxon>Endopterygota</taxon>
        <taxon>Lepidoptera</taxon>
        <taxon>Glossata</taxon>
        <taxon>Ditrysia</taxon>
        <taxon>Noctuoidea</taxon>
        <taxon>Erebidae</taxon>
        <taxon>Arctiinae</taxon>
        <taxon>Arctia</taxon>
    </lineage>
</organism>
<comment type="caution">
    <text evidence="2">The sequence shown here is derived from an EMBL/GenBank/DDBJ whole genome shotgun (WGS) entry which is preliminary data.</text>
</comment>
<accession>A0A8S1AT80</accession>
<protein>
    <submittedName>
        <fullName evidence="2">Uncharacterized protein</fullName>
    </submittedName>
</protein>
<dbReference type="OrthoDB" id="5978043at2759"/>
<evidence type="ECO:0000313" key="3">
    <source>
        <dbReference type="Proteomes" id="UP000494106"/>
    </source>
</evidence>
<gene>
    <name evidence="2" type="ORF">APLA_LOCUS11474</name>
</gene>
<sequence length="134" mass="14937">MYKVYVLNEHRECIRHVDQLLKYKGQRIPVGPSVNTEVIEIDRNTVRSSSQDSDVHDHTPEWAGCSGDENEREIGETQTSPPSAPASSMPVQVAQGELTAVQNKGEPSVPPTSTPTPIGRSIRHRKPVDYKPYF</sequence>
<keyword evidence="3" id="KW-1185">Reference proteome</keyword>